<evidence type="ECO:0008006" key="4">
    <source>
        <dbReference type="Google" id="ProtNLM"/>
    </source>
</evidence>
<organism evidence="2 3">
    <name type="scientific">Neptunomonas japonica JAMM 1380</name>
    <dbReference type="NCBI Taxonomy" id="1441457"/>
    <lineage>
        <taxon>Bacteria</taxon>
        <taxon>Pseudomonadati</taxon>
        <taxon>Pseudomonadota</taxon>
        <taxon>Gammaproteobacteria</taxon>
        <taxon>Oceanospirillales</taxon>
        <taxon>Oceanospirillaceae</taxon>
        <taxon>Neptunomonas</taxon>
    </lineage>
</organism>
<evidence type="ECO:0000256" key="1">
    <source>
        <dbReference type="SAM" id="SignalP"/>
    </source>
</evidence>
<protein>
    <recommendedName>
        <fullName evidence="4">DUF4139 domain-containing protein</fullName>
    </recommendedName>
</protein>
<dbReference type="Proteomes" id="UP000595332">
    <property type="component" value="Chromosome"/>
</dbReference>
<feature type="chain" id="PRO_5032375314" description="DUF4139 domain-containing protein" evidence="1">
    <location>
        <begin position="23"/>
        <end position="466"/>
    </location>
</feature>
<accession>A0A7R6SUX5</accession>
<feature type="signal peptide" evidence="1">
    <location>
        <begin position="1"/>
        <end position="22"/>
    </location>
</feature>
<dbReference type="EMBL" id="AP014546">
    <property type="protein sequence ID" value="BBB28964.1"/>
    <property type="molecule type" value="Genomic_DNA"/>
</dbReference>
<dbReference type="AlphaFoldDB" id="A0A7R6SUX5"/>
<dbReference type="PANTHER" id="PTHR38075">
    <property type="entry name" value="DUF4139 DOMAIN-CONTAINING PROTEIN"/>
    <property type="match status" value="1"/>
</dbReference>
<keyword evidence="1" id="KW-0732">Signal</keyword>
<evidence type="ECO:0000313" key="3">
    <source>
        <dbReference type="Proteomes" id="UP000595332"/>
    </source>
</evidence>
<name>A0A7R6SUX5_9GAMM</name>
<gene>
    <name evidence="2" type="ORF">NEJAP_1007</name>
</gene>
<keyword evidence="3" id="KW-1185">Reference proteome</keyword>
<sequence length="466" mass="51654">MLPKFLPVVILTAFLSPSIAHAAPVTITDKEQTDLAVTLYTHNLGLIQDSRTIPPLTTKDIVVISDVSKQMQTETLQIRGAGSITEQTLNKAYLNYYTLLEHHIGKDVILARNQPNGQELQQTVQLLSAEGSTALVDNSGRIESIPLSSDWRIIFPSRPPELLLKPSLTFRSKGTSNAGTAQLSYLTQGLSWQMDYVMTLSEDNNSLVIDGLASLVNDTGTLLKNARVRLLAGDVHQDRNPRHRAKTVMMAQAMAEDTGAAPPQALSDYQLYTIKAPVTLQHQQRTQVPLLHADKVNVDSLQRYQFYISPRVDNQTLKAKPETFIRFTNNKEQGLGTPLPAGQVRFFSPDKTQELHYVGSAHLAQTSIGEQVELAMGKAFDVTITQRQTDFQTAFDGTVVAYELRIRNSALKSRDVELSSLFSQPWKLISSTLQPIEKSAGIAKWKVTVPGNSESLLTIRARLKKR</sequence>
<proteinExistence type="predicted"/>
<reference evidence="2 3" key="1">
    <citation type="journal article" date="2008" name="Int. J. Syst. Evol. Microbiol.">
        <title>Neptunomonas japonica sp. nov., an Osedax japonicus symbiont-like bacterium isolated from sediment adjacent to sperm whale carcasses off Kagoshima, Japan.</title>
        <authorList>
            <person name="Miyazaki M."/>
            <person name="Nogi Y."/>
            <person name="Fujiwara Y."/>
            <person name="Kawato M."/>
            <person name="Kubokawa K."/>
            <person name="Horikoshi K."/>
        </authorList>
    </citation>
    <scope>NUCLEOTIDE SEQUENCE [LARGE SCALE GENOMIC DNA]</scope>
    <source>
        <strain evidence="2 3">JAMM 1380</strain>
    </source>
</reference>
<evidence type="ECO:0000313" key="2">
    <source>
        <dbReference type="EMBL" id="BBB28964.1"/>
    </source>
</evidence>
<dbReference type="PANTHER" id="PTHR38075:SF1">
    <property type="entry name" value="DUF4139 DOMAIN-CONTAINING PROTEIN"/>
    <property type="match status" value="1"/>
</dbReference>
<dbReference type="KEGG" id="njp:NEJAP_1007"/>